<dbReference type="InterPro" id="IPR000086">
    <property type="entry name" value="NUDIX_hydrolase_dom"/>
</dbReference>
<dbReference type="PANTHER" id="PTHR11839:SF18">
    <property type="entry name" value="NUDIX HYDROLASE DOMAIN-CONTAINING PROTEIN"/>
    <property type="match status" value="1"/>
</dbReference>
<dbReference type="PROSITE" id="PS51462">
    <property type="entry name" value="NUDIX"/>
    <property type="match status" value="1"/>
</dbReference>
<dbReference type="OrthoDB" id="9806150at2"/>
<gene>
    <name evidence="5" type="ORF">X560_1435</name>
</gene>
<dbReference type="InterPro" id="IPR020084">
    <property type="entry name" value="NUDIX_hydrolase_CS"/>
</dbReference>
<dbReference type="AlphaFoldDB" id="A0A0J8J5A3"/>
<keyword evidence="2 3" id="KW-0378">Hydrolase</keyword>
<evidence type="ECO:0000313" key="6">
    <source>
        <dbReference type="Proteomes" id="UP000052258"/>
    </source>
</evidence>
<dbReference type="InterPro" id="IPR020476">
    <property type="entry name" value="Nudix_hydrolase"/>
</dbReference>
<dbReference type="GO" id="GO:0016462">
    <property type="term" value="F:pyrophosphatase activity"/>
    <property type="evidence" value="ECO:0007669"/>
    <property type="project" value="UniProtKB-ARBA"/>
</dbReference>
<evidence type="ECO:0000259" key="4">
    <source>
        <dbReference type="PROSITE" id="PS51462"/>
    </source>
</evidence>
<dbReference type="CDD" id="cd03424">
    <property type="entry name" value="NUDIX_ADPRase_Nudt5_UGPPase_Nudt14"/>
    <property type="match status" value="1"/>
</dbReference>
<dbReference type="InterPro" id="IPR015797">
    <property type="entry name" value="NUDIX_hydrolase-like_dom_sf"/>
</dbReference>
<dbReference type="PANTHER" id="PTHR11839">
    <property type="entry name" value="UDP/ADP-SUGAR PYROPHOSPHATASE"/>
    <property type="match status" value="1"/>
</dbReference>
<evidence type="ECO:0000313" key="5">
    <source>
        <dbReference type="EMBL" id="KMT59496.1"/>
    </source>
</evidence>
<evidence type="ECO:0000256" key="3">
    <source>
        <dbReference type="RuleBase" id="RU003476"/>
    </source>
</evidence>
<dbReference type="EMBL" id="AZHO01000019">
    <property type="protein sequence ID" value="KMT59496.1"/>
    <property type="molecule type" value="Genomic_DNA"/>
</dbReference>
<dbReference type="RefSeq" id="WP_007472470.1">
    <property type="nucleotide sequence ID" value="NZ_KQ130615.1"/>
</dbReference>
<proteinExistence type="inferred from homology"/>
<evidence type="ECO:0000256" key="2">
    <source>
        <dbReference type="ARBA" id="ARBA00022801"/>
    </source>
</evidence>
<sequence>MKNLEEKTIREETIFKGRVVSLAVADVRLPNGETGKRELVRHPGAVAIIPLTHDGKIVMVEQYRKPLEKTVVEIPAGKMEQGEQREKTALRELEEETGYKASGLDLLTSFYTAPGFADEILHIFVAKGLRQQKNSLALDEDEFINVIEVTLEEAKQLIEEESICDAKTMYAIQYLELQHLKEESN</sequence>
<dbReference type="PATRIC" id="fig|1430899.3.peg.1635"/>
<dbReference type="GO" id="GO:0019693">
    <property type="term" value="P:ribose phosphate metabolic process"/>
    <property type="evidence" value="ECO:0007669"/>
    <property type="project" value="TreeGrafter"/>
</dbReference>
<dbReference type="PRINTS" id="PR00502">
    <property type="entry name" value="NUDIXFAMILY"/>
</dbReference>
<comment type="caution">
    <text evidence="5">The sequence shown here is derived from an EMBL/GenBank/DDBJ whole genome shotgun (WGS) entry which is preliminary data.</text>
</comment>
<organism evidence="5 6">
    <name type="scientific">Listeria fleischmannii 1991</name>
    <dbReference type="NCBI Taxonomy" id="1430899"/>
    <lineage>
        <taxon>Bacteria</taxon>
        <taxon>Bacillati</taxon>
        <taxon>Bacillota</taxon>
        <taxon>Bacilli</taxon>
        <taxon>Bacillales</taxon>
        <taxon>Listeriaceae</taxon>
        <taxon>Listeria</taxon>
    </lineage>
</organism>
<comment type="similarity">
    <text evidence="3">Belongs to the Nudix hydrolase family.</text>
</comment>
<reference evidence="5 6" key="1">
    <citation type="journal article" date="2015" name="Genome Biol. Evol.">
        <title>Comparative Genomics of Listeria Sensu Lato: Genus-Wide Differences in Evolutionary Dynamics and the Progressive Gain of Complex, Potentially Pathogenicity-Related Traits through Lateral Gene Transfer.</title>
        <authorList>
            <person name="Chiara M."/>
            <person name="Caruso M."/>
            <person name="D'Erchia A.M."/>
            <person name="Manzari C."/>
            <person name="Fraccalvieri R."/>
            <person name="Goffredo E."/>
            <person name="Latorre L."/>
            <person name="Miccolupo A."/>
            <person name="Padalino I."/>
            <person name="Santagada G."/>
            <person name="Chiocco D."/>
            <person name="Pesole G."/>
            <person name="Horner D.S."/>
            <person name="Parisi A."/>
        </authorList>
    </citation>
    <scope>NUCLEOTIDE SEQUENCE [LARGE SCALE GENOMIC DNA]</scope>
    <source>
        <strain evidence="5 6">1991</strain>
    </source>
</reference>
<dbReference type="FunFam" id="3.90.79.10:FF:000024">
    <property type="entry name" value="ADP-ribose pyrophosphatase"/>
    <property type="match status" value="1"/>
</dbReference>
<dbReference type="Pfam" id="PF00293">
    <property type="entry name" value="NUDIX"/>
    <property type="match status" value="1"/>
</dbReference>
<dbReference type="SUPFAM" id="SSF55811">
    <property type="entry name" value="Nudix"/>
    <property type="match status" value="1"/>
</dbReference>
<dbReference type="Gene3D" id="3.90.79.10">
    <property type="entry name" value="Nucleoside Triphosphate Pyrophosphohydrolase"/>
    <property type="match status" value="1"/>
</dbReference>
<feature type="domain" description="Nudix hydrolase" evidence="4">
    <location>
        <begin position="40"/>
        <end position="171"/>
    </location>
</feature>
<dbReference type="PROSITE" id="PS00893">
    <property type="entry name" value="NUDIX_BOX"/>
    <property type="match status" value="1"/>
</dbReference>
<keyword evidence="6" id="KW-1185">Reference proteome</keyword>
<protein>
    <submittedName>
        <fullName evidence="5">ADP-ribose pyrophosphatase</fullName>
    </submittedName>
</protein>
<dbReference type="Proteomes" id="UP000052258">
    <property type="component" value="Unassembled WGS sequence"/>
</dbReference>
<accession>A0A0J8J5A3</accession>
<dbReference type="GO" id="GO:0006753">
    <property type="term" value="P:nucleoside phosphate metabolic process"/>
    <property type="evidence" value="ECO:0007669"/>
    <property type="project" value="TreeGrafter"/>
</dbReference>
<evidence type="ECO:0000256" key="1">
    <source>
        <dbReference type="ARBA" id="ARBA00001946"/>
    </source>
</evidence>
<name>A0A0J8J5A3_9LIST</name>
<comment type="cofactor">
    <cofactor evidence="1">
        <name>Mg(2+)</name>
        <dbReference type="ChEBI" id="CHEBI:18420"/>
    </cofactor>
</comment>
<dbReference type="GO" id="GO:0005829">
    <property type="term" value="C:cytosol"/>
    <property type="evidence" value="ECO:0007669"/>
    <property type="project" value="TreeGrafter"/>
</dbReference>